<dbReference type="GO" id="GO:0005829">
    <property type="term" value="C:cytosol"/>
    <property type="evidence" value="ECO:0007669"/>
    <property type="project" value="TreeGrafter"/>
</dbReference>
<dbReference type="Gene3D" id="1.10.472.150">
    <property type="entry name" value="Glucose-regulated metallo-peptidase M90, N-terminal domain"/>
    <property type="match status" value="1"/>
</dbReference>
<dbReference type="Proteomes" id="UP000307507">
    <property type="component" value="Unassembled WGS sequence"/>
</dbReference>
<evidence type="ECO:0000313" key="2">
    <source>
        <dbReference type="EMBL" id="THF51218.1"/>
    </source>
</evidence>
<dbReference type="GO" id="GO:0004177">
    <property type="term" value="F:aminopeptidase activity"/>
    <property type="evidence" value="ECO:0007669"/>
    <property type="project" value="TreeGrafter"/>
</dbReference>
<dbReference type="OrthoDB" id="9786424at2"/>
<dbReference type="RefSeq" id="WP_136402205.1">
    <property type="nucleotide sequence ID" value="NZ_SSNZ01000002.1"/>
</dbReference>
<dbReference type="SUPFAM" id="SSF55486">
    <property type="entry name" value="Metalloproteases ('zincins'), catalytic domain"/>
    <property type="match status" value="1"/>
</dbReference>
<accession>A0A4S3ZZ16</accession>
<proteinExistence type="predicted"/>
<dbReference type="InterPro" id="IPR024079">
    <property type="entry name" value="MetalloPept_cat_dom_sf"/>
</dbReference>
<reference evidence="2 3" key="1">
    <citation type="submission" date="2019-04" db="EMBL/GenBank/DDBJ databases">
        <title>Flavobacterium sp. nov. isolated from construction timber.</title>
        <authorList>
            <person name="Lin S.-Y."/>
            <person name="Chang C.-T."/>
            <person name="Young C.-C."/>
        </authorList>
    </citation>
    <scope>NUCLEOTIDE SEQUENCE [LARGE SCALE GENOMIC DNA]</scope>
    <source>
        <strain evidence="2 3">CC-CTC003</strain>
    </source>
</reference>
<dbReference type="CDD" id="cd20170">
    <property type="entry name" value="Peptidase_M90-like"/>
    <property type="match status" value="1"/>
</dbReference>
<dbReference type="PANTHER" id="PTHR30164:SF2">
    <property type="entry name" value="PROTEIN MTFA"/>
    <property type="match status" value="1"/>
</dbReference>
<sequence>MIALYFLVATSTEEADLRAMWSVMAIVLMILLFYGIRLLELVYAYFCKKPFYVHLYLFPKRLTNEQLFVLQTQFPFYQKLTPRYQAYFEHRVRRFILKYRFIGQQGQPITDEVKVLIAATSVMLTFGMRNYLYTVFTKIVVFPSKYYSAATQAYHIGEFNPALKTIAFSWEDFVAGYQDAHDNRNLGLHEFSHALHFQCAKSHHVSAILFEKMFVKILQELKNPEYSEQLRESGYFRAYAFENRYEFLAVLLEHFFETPETFRNHFLVLYDHIQKMINFRDR</sequence>
<feature type="transmembrane region" description="Helical" evidence="1">
    <location>
        <begin position="20"/>
        <end position="39"/>
    </location>
</feature>
<name>A0A4S3ZZ16_9FLAO</name>
<keyword evidence="3" id="KW-1185">Reference proteome</keyword>
<evidence type="ECO:0000256" key="1">
    <source>
        <dbReference type="SAM" id="Phobius"/>
    </source>
</evidence>
<dbReference type="GO" id="GO:0008237">
    <property type="term" value="F:metallopeptidase activity"/>
    <property type="evidence" value="ECO:0007669"/>
    <property type="project" value="InterPro"/>
</dbReference>
<dbReference type="InterPro" id="IPR010384">
    <property type="entry name" value="MtfA_fam"/>
</dbReference>
<keyword evidence="1" id="KW-1133">Transmembrane helix</keyword>
<keyword evidence="1" id="KW-0472">Membrane</keyword>
<dbReference type="Gene3D" id="3.40.390.10">
    <property type="entry name" value="Collagenase (Catalytic Domain)"/>
    <property type="match status" value="1"/>
</dbReference>
<dbReference type="PANTHER" id="PTHR30164">
    <property type="entry name" value="MTFA PEPTIDASE"/>
    <property type="match status" value="1"/>
</dbReference>
<comment type="caution">
    <text evidence="2">The sequence shown here is derived from an EMBL/GenBank/DDBJ whole genome shotgun (WGS) entry which is preliminary data.</text>
</comment>
<protein>
    <submittedName>
        <fullName evidence="2">Zinc-dependent peptidase</fullName>
    </submittedName>
</protein>
<dbReference type="EMBL" id="SSNZ01000002">
    <property type="protein sequence ID" value="THF51218.1"/>
    <property type="molecule type" value="Genomic_DNA"/>
</dbReference>
<dbReference type="InterPro" id="IPR042252">
    <property type="entry name" value="MtfA_N"/>
</dbReference>
<evidence type="ECO:0000313" key="3">
    <source>
        <dbReference type="Proteomes" id="UP000307507"/>
    </source>
</evidence>
<keyword evidence="1" id="KW-0812">Transmembrane</keyword>
<gene>
    <name evidence="2" type="ORF">E6C50_05455</name>
</gene>
<dbReference type="Pfam" id="PF06167">
    <property type="entry name" value="Peptidase_M90"/>
    <property type="match status" value="1"/>
</dbReference>
<organism evidence="2 3">
    <name type="scientific">Flavobacterium supellecticarium</name>
    <dbReference type="NCBI Taxonomy" id="2565924"/>
    <lineage>
        <taxon>Bacteria</taxon>
        <taxon>Pseudomonadati</taxon>
        <taxon>Bacteroidota</taxon>
        <taxon>Flavobacteriia</taxon>
        <taxon>Flavobacteriales</taxon>
        <taxon>Flavobacteriaceae</taxon>
        <taxon>Flavobacterium</taxon>
    </lineage>
</organism>
<dbReference type="AlphaFoldDB" id="A0A4S3ZZ16"/>